<dbReference type="Pfam" id="PF00250">
    <property type="entry name" value="Forkhead"/>
    <property type="match status" value="1"/>
</dbReference>
<dbReference type="PROSITE" id="PS00658">
    <property type="entry name" value="FORK_HEAD_2"/>
    <property type="match status" value="1"/>
</dbReference>
<keyword evidence="1 3" id="KW-0238">DNA-binding</keyword>
<evidence type="ECO:0000256" key="1">
    <source>
        <dbReference type="ARBA" id="ARBA00023125"/>
    </source>
</evidence>
<keyword evidence="2 3" id="KW-0539">Nucleus</keyword>
<dbReference type="GO" id="GO:0030154">
    <property type="term" value="P:cell differentiation"/>
    <property type="evidence" value="ECO:0007669"/>
    <property type="project" value="TreeGrafter"/>
</dbReference>
<dbReference type="GO" id="GO:0009653">
    <property type="term" value="P:anatomical structure morphogenesis"/>
    <property type="evidence" value="ECO:0007669"/>
    <property type="project" value="TreeGrafter"/>
</dbReference>
<evidence type="ECO:0000256" key="3">
    <source>
        <dbReference type="PROSITE-ProRule" id="PRU00089"/>
    </source>
</evidence>
<dbReference type="AlphaFoldDB" id="A0A0M3HVA1"/>
<evidence type="ECO:0000313" key="5">
    <source>
        <dbReference type="Proteomes" id="UP000036681"/>
    </source>
</evidence>
<dbReference type="InterPro" id="IPR036388">
    <property type="entry name" value="WH-like_DNA-bd_sf"/>
</dbReference>
<dbReference type="Proteomes" id="UP000036681">
    <property type="component" value="Unplaced"/>
</dbReference>
<dbReference type="GO" id="GO:0005634">
    <property type="term" value="C:nucleus"/>
    <property type="evidence" value="ECO:0007669"/>
    <property type="project" value="UniProtKB-SubCell"/>
</dbReference>
<dbReference type="PRINTS" id="PR00053">
    <property type="entry name" value="FORKHEAD"/>
</dbReference>
<sequence>MKTALIVLCSDKRKQLKNHRLLTMGSCVRNGSKPPYSYVALIALAIRSSPNMCSTLADIYRFIENQYPYYRNSNQGWRNSIRHNLSMNECFVRIASNKAGLTKKEIYEINKGSVNSGSYWTLHPDSLSMFDDGGFLRRRQRFRIHSSPTNEMPHHTPFEMRAKDGQNSLDRVINEQAIAQPQGLHFSISDYGVVPYGEMPLYSFYTSQLTNSLRRELASHLSY</sequence>
<dbReference type="WBParaSite" id="ALUE_0000683501-mRNA-1">
    <property type="protein sequence ID" value="ALUE_0000683501-mRNA-1"/>
    <property type="gene ID" value="ALUE_0000683501"/>
</dbReference>
<dbReference type="PANTHER" id="PTHR11829">
    <property type="entry name" value="FORKHEAD BOX PROTEIN"/>
    <property type="match status" value="1"/>
</dbReference>
<dbReference type="SUPFAM" id="SSF46785">
    <property type="entry name" value="Winged helix' DNA-binding domain"/>
    <property type="match status" value="1"/>
</dbReference>
<reference evidence="6" key="1">
    <citation type="submission" date="2017-02" db="UniProtKB">
        <authorList>
            <consortium name="WormBaseParasite"/>
        </authorList>
    </citation>
    <scope>IDENTIFICATION</scope>
</reference>
<comment type="subcellular location">
    <subcellularLocation>
        <location evidence="3">Nucleus</location>
    </subcellularLocation>
</comment>
<dbReference type="GO" id="GO:0000978">
    <property type="term" value="F:RNA polymerase II cis-regulatory region sequence-specific DNA binding"/>
    <property type="evidence" value="ECO:0007669"/>
    <property type="project" value="TreeGrafter"/>
</dbReference>
<dbReference type="PANTHER" id="PTHR11829:SF343">
    <property type="entry name" value="FORK-HEAD DOMAIN-CONTAINING PROTEIN"/>
    <property type="match status" value="1"/>
</dbReference>
<evidence type="ECO:0000313" key="6">
    <source>
        <dbReference type="WBParaSite" id="ALUE_0000683501-mRNA-1"/>
    </source>
</evidence>
<dbReference type="InterPro" id="IPR050211">
    <property type="entry name" value="FOX_domain-containing"/>
</dbReference>
<organism evidence="5 6">
    <name type="scientific">Ascaris lumbricoides</name>
    <name type="common">Giant roundworm</name>
    <dbReference type="NCBI Taxonomy" id="6252"/>
    <lineage>
        <taxon>Eukaryota</taxon>
        <taxon>Metazoa</taxon>
        <taxon>Ecdysozoa</taxon>
        <taxon>Nematoda</taxon>
        <taxon>Chromadorea</taxon>
        <taxon>Rhabditida</taxon>
        <taxon>Spirurina</taxon>
        <taxon>Ascaridomorpha</taxon>
        <taxon>Ascaridoidea</taxon>
        <taxon>Ascarididae</taxon>
        <taxon>Ascaris</taxon>
    </lineage>
</organism>
<dbReference type="InterPro" id="IPR030456">
    <property type="entry name" value="TF_fork_head_CS_2"/>
</dbReference>
<dbReference type="GO" id="GO:0000981">
    <property type="term" value="F:DNA-binding transcription factor activity, RNA polymerase II-specific"/>
    <property type="evidence" value="ECO:0007669"/>
    <property type="project" value="TreeGrafter"/>
</dbReference>
<proteinExistence type="predicted"/>
<accession>A0A0M3HVA1</accession>
<dbReference type="PROSITE" id="PS50039">
    <property type="entry name" value="FORK_HEAD_3"/>
    <property type="match status" value="1"/>
</dbReference>
<evidence type="ECO:0000259" key="4">
    <source>
        <dbReference type="PROSITE" id="PS50039"/>
    </source>
</evidence>
<keyword evidence="5" id="KW-1185">Reference proteome</keyword>
<feature type="domain" description="Fork-head" evidence="4">
    <location>
        <begin position="33"/>
        <end position="140"/>
    </location>
</feature>
<dbReference type="InterPro" id="IPR001766">
    <property type="entry name" value="Fork_head_dom"/>
</dbReference>
<evidence type="ECO:0000256" key="2">
    <source>
        <dbReference type="ARBA" id="ARBA00023242"/>
    </source>
</evidence>
<dbReference type="InterPro" id="IPR018122">
    <property type="entry name" value="TF_fork_head_CS_1"/>
</dbReference>
<dbReference type="Gene3D" id="1.10.10.10">
    <property type="entry name" value="Winged helix-like DNA-binding domain superfamily/Winged helix DNA-binding domain"/>
    <property type="match status" value="1"/>
</dbReference>
<dbReference type="PROSITE" id="PS00657">
    <property type="entry name" value="FORK_HEAD_1"/>
    <property type="match status" value="1"/>
</dbReference>
<feature type="DNA-binding region" description="Fork-head" evidence="3">
    <location>
        <begin position="33"/>
        <end position="140"/>
    </location>
</feature>
<dbReference type="SMART" id="SM00339">
    <property type="entry name" value="FH"/>
    <property type="match status" value="1"/>
</dbReference>
<dbReference type="InterPro" id="IPR036390">
    <property type="entry name" value="WH_DNA-bd_sf"/>
</dbReference>
<protein>
    <submittedName>
        <fullName evidence="6">Fork-head domain-containing protein</fullName>
    </submittedName>
</protein>
<name>A0A0M3HVA1_ASCLU</name>